<dbReference type="AlphaFoldDB" id="A0A0R3QFU3"/>
<evidence type="ECO:0000313" key="1">
    <source>
        <dbReference type="WBParaSite" id="BTMF_0000524101-mRNA-1"/>
    </source>
</evidence>
<sequence>MNIALIRLHMLSKLNDICGQMISNMHSNGVPGANNSIEMCRLNHFRIVLNYSFDQL</sequence>
<dbReference type="WBParaSite" id="BTMF_0000524101-mRNA-1">
    <property type="protein sequence ID" value="BTMF_0000524101-mRNA-1"/>
    <property type="gene ID" value="BTMF_0000524101"/>
</dbReference>
<name>A0A0R3QFU3_9BILA</name>
<organism evidence="1">
    <name type="scientific">Brugia timori</name>
    <dbReference type="NCBI Taxonomy" id="42155"/>
    <lineage>
        <taxon>Eukaryota</taxon>
        <taxon>Metazoa</taxon>
        <taxon>Ecdysozoa</taxon>
        <taxon>Nematoda</taxon>
        <taxon>Chromadorea</taxon>
        <taxon>Rhabditida</taxon>
        <taxon>Spirurina</taxon>
        <taxon>Spiruromorpha</taxon>
        <taxon>Filarioidea</taxon>
        <taxon>Onchocercidae</taxon>
        <taxon>Brugia</taxon>
    </lineage>
</organism>
<protein>
    <submittedName>
        <fullName evidence="1">Uncharacterized protein</fullName>
    </submittedName>
</protein>
<reference evidence="1" key="1">
    <citation type="submission" date="2017-02" db="UniProtKB">
        <authorList>
            <consortium name="WormBaseParasite"/>
        </authorList>
    </citation>
    <scope>IDENTIFICATION</scope>
</reference>
<proteinExistence type="predicted"/>
<accession>A0A0R3QFU3</accession>